<feature type="compositionally biased region" description="Basic and acidic residues" evidence="3">
    <location>
        <begin position="245"/>
        <end position="260"/>
    </location>
</feature>
<dbReference type="PRINTS" id="PR00313">
    <property type="entry name" value="CABNDNGRPT"/>
</dbReference>
<feature type="region of interest" description="Disordered" evidence="3">
    <location>
        <begin position="237"/>
        <end position="286"/>
    </location>
</feature>
<comment type="caution">
    <text evidence="4">The sequence shown here is derived from an EMBL/GenBank/DDBJ whole genome shotgun (WGS) entry which is preliminary data.</text>
</comment>
<dbReference type="GO" id="GO:0005509">
    <property type="term" value="F:calcium ion binding"/>
    <property type="evidence" value="ECO:0007669"/>
    <property type="project" value="InterPro"/>
</dbReference>
<organism evidence="4 5">
    <name type="scientific">Vandammella animalimorsus</name>
    <dbReference type="NCBI Taxonomy" id="2029117"/>
    <lineage>
        <taxon>Bacteria</taxon>
        <taxon>Pseudomonadati</taxon>
        <taxon>Pseudomonadota</taxon>
        <taxon>Betaproteobacteria</taxon>
        <taxon>Burkholderiales</taxon>
        <taxon>Comamonadaceae</taxon>
        <taxon>Vandammella</taxon>
    </lineage>
</organism>
<evidence type="ECO:0000313" key="5">
    <source>
        <dbReference type="Proteomes" id="UP000218439"/>
    </source>
</evidence>
<feature type="compositionally biased region" description="Basic and acidic residues" evidence="3">
    <location>
        <begin position="270"/>
        <end position="279"/>
    </location>
</feature>
<accession>A0A2A2AXI9</accession>
<evidence type="ECO:0000256" key="2">
    <source>
        <dbReference type="ARBA" id="ARBA00022525"/>
    </source>
</evidence>
<dbReference type="PANTHER" id="PTHR38340">
    <property type="entry name" value="S-LAYER PROTEIN"/>
    <property type="match status" value="1"/>
</dbReference>
<gene>
    <name evidence="4" type="ORF">CK621_09580</name>
</gene>
<evidence type="ECO:0000256" key="3">
    <source>
        <dbReference type="SAM" id="MobiDB-lite"/>
    </source>
</evidence>
<dbReference type="InterPro" id="IPR011049">
    <property type="entry name" value="Serralysin-like_metalloprot_C"/>
</dbReference>
<reference evidence="4 5" key="1">
    <citation type="submission" date="2017-08" db="EMBL/GenBank/DDBJ databases">
        <title>WGS of Clinical strains of the CDC Group NO-1 linked to zoonotic infections in humans.</title>
        <authorList>
            <person name="Bernier A.-M."/>
            <person name="Bernard K."/>
        </authorList>
    </citation>
    <scope>NUCLEOTIDE SEQUENCE [LARGE SCALE GENOMIC DNA]</scope>
    <source>
        <strain evidence="4 5">NML120219</strain>
    </source>
</reference>
<dbReference type="PANTHER" id="PTHR38340:SF1">
    <property type="entry name" value="S-LAYER PROTEIN"/>
    <property type="match status" value="1"/>
</dbReference>
<name>A0A2A2AXI9_9BURK</name>
<dbReference type="SUPFAM" id="SSF51120">
    <property type="entry name" value="beta-Roll"/>
    <property type="match status" value="1"/>
</dbReference>
<evidence type="ECO:0000256" key="1">
    <source>
        <dbReference type="ARBA" id="ARBA00004613"/>
    </source>
</evidence>
<comment type="subcellular location">
    <subcellularLocation>
        <location evidence="1">Secreted</location>
    </subcellularLocation>
</comment>
<evidence type="ECO:0000313" key="4">
    <source>
        <dbReference type="EMBL" id="PAT42414.1"/>
    </source>
</evidence>
<sequence>MPLTRIDPATGQPYYTNPHHIASLTDRAHGFVNVKYSDKLNSPNDELRNNFPGGTKNGQQDVLYGGKGNDTLHGNSGDDILIGGSDNDQLYGNNGKDILSGSAGRDVMHGGDGFDTYRADREDTIKDSDGLGEVYLDGARLEGGVRANDRQQKYISADGKTTYELENDGTLKVNGDKQGKGLTIQDFKNGDLGIDLKEQEAPVQKSSQSPVSSLSHLATMVLNGNREDRDAMGRQIASSPLGEQFRQRGEELQQAHREEQLALQQQQMQEAREQQEAQVRRGPVMH</sequence>
<dbReference type="Pfam" id="PF00353">
    <property type="entry name" value="HemolysinCabind"/>
    <property type="match status" value="2"/>
</dbReference>
<dbReference type="AlphaFoldDB" id="A0A2A2AXI9"/>
<dbReference type="InterPro" id="IPR018511">
    <property type="entry name" value="Hemolysin-typ_Ca-bd_CS"/>
</dbReference>
<keyword evidence="2" id="KW-0964">Secreted</keyword>
<dbReference type="EMBL" id="NSJE01000014">
    <property type="protein sequence ID" value="PAT42414.1"/>
    <property type="molecule type" value="Genomic_DNA"/>
</dbReference>
<dbReference type="InterPro" id="IPR050557">
    <property type="entry name" value="RTX_toxin/Mannuronan_C5-epim"/>
</dbReference>
<feature type="region of interest" description="Disordered" evidence="3">
    <location>
        <begin position="37"/>
        <end position="58"/>
    </location>
</feature>
<dbReference type="GO" id="GO:0005576">
    <property type="term" value="C:extracellular region"/>
    <property type="evidence" value="ECO:0007669"/>
    <property type="project" value="UniProtKB-SubCell"/>
</dbReference>
<protein>
    <submittedName>
        <fullName evidence="4">Uncharacterized protein</fullName>
    </submittedName>
</protein>
<proteinExistence type="predicted"/>
<dbReference type="Proteomes" id="UP000218439">
    <property type="component" value="Unassembled WGS sequence"/>
</dbReference>
<dbReference type="Gene3D" id="2.150.10.10">
    <property type="entry name" value="Serralysin-like metalloprotease, C-terminal"/>
    <property type="match status" value="1"/>
</dbReference>
<dbReference type="InterPro" id="IPR001343">
    <property type="entry name" value="Hemolysn_Ca-bd"/>
</dbReference>
<dbReference type="PROSITE" id="PS00330">
    <property type="entry name" value="HEMOLYSIN_CALCIUM"/>
    <property type="match status" value="1"/>
</dbReference>